<sequence length="110" mass="12187">MVKKLHKVLGLFLFLLLMGCSDSSLEEPIIYEGIIQGKYFQKGTVSTGVGLSTGGKPVVTTNSTLDEYIIFVDDEDYSVSKDIWLSLEEGAKIQYELGFWGIENIVIMGD</sequence>
<gene>
    <name evidence="2" type="ORF">D8M04_17810</name>
</gene>
<evidence type="ECO:0000313" key="3">
    <source>
        <dbReference type="Proteomes" id="UP000270219"/>
    </source>
</evidence>
<evidence type="ECO:0000313" key="2">
    <source>
        <dbReference type="EMBL" id="RLL41101.1"/>
    </source>
</evidence>
<organism evidence="2 3">
    <name type="scientific">Oceanobacillus piezotolerans</name>
    <dbReference type="NCBI Taxonomy" id="2448030"/>
    <lineage>
        <taxon>Bacteria</taxon>
        <taxon>Bacillati</taxon>
        <taxon>Bacillota</taxon>
        <taxon>Bacilli</taxon>
        <taxon>Bacillales</taxon>
        <taxon>Bacillaceae</taxon>
        <taxon>Oceanobacillus</taxon>
    </lineage>
</organism>
<keyword evidence="1" id="KW-0732">Signal</keyword>
<keyword evidence="3" id="KW-1185">Reference proteome</keyword>
<protein>
    <recommendedName>
        <fullName evidence="4">DUF3221 domain-containing protein</fullName>
    </recommendedName>
</protein>
<dbReference type="PROSITE" id="PS51257">
    <property type="entry name" value="PROKAR_LIPOPROTEIN"/>
    <property type="match status" value="1"/>
</dbReference>
<reference evidence="2 3" key="1">
    <citation type="submission" date="2018-10" db="EMBL/GenBank/DDBJ databases">
        <title>Oceanobacillus sp. YLB-02 draft genome.</title>
        <authorList>
            <person name="Yu L."/>
        </authorList>
    </citation>
    <scope>NUCLEOTIDE SEQUENCE [LARGE SCALE GENOMIC DNA]</scope>
    <source>
        <strain evidence="2 3">YLB-02</strain>
    </source>
</reference>
<feature type="signal peptide" evidence="1">
    <location>
        <begin position="1"/>
        <end position="26"/>
    </location>
</feature>
<dbReference type="RefSeq" id="WP_121524763.1">
    <property type="nucleotide sequence ID" value="NZ_RCHR01000009.1"/>
</dbReference>
<accession>A0A498D1U8</accession>
<name>A0A498D1U8_9BACI</name>
<evidence type="ECO:0000256" key="1">
    <source>
        <dbReference type="SAM" id="SignalP"/>
    </source>
</evidence>
<proteinExistence type="predicted"/>
<evidence type="ECO:0008006" key="4">
    <source>
        <dbReference type="Google" id="ProtNLM"/>
    </source>
</evidence>
<dbReference type="EMBL" id="RCHR01000009">
    <property type="protein sequence ID" value="RLL41101.1"/>
    <property type="molecule type" value="Genomic_DNA"/>
</dbReference>
<dbReference type="AlphaFoldDB" id="A0A498D1U8"/>
<comment type="caution">
    <text evidence="2">The sequence shown here is derived from an EMBL/GenBank/DDBJ whole genome shotgun (WGS) entry which is preliminary data.</text>
</comment>
<dbReference type="Proteomes" id="UP000270219">
    <property type="component" value="Unassembled WGS sequence"/>
</dbReference>
<feature type="chain" id="PRO_5039135903" description="DUF3221 domain-containing protein" evidence="1">
    <location>
        <begin position="27"/>
        <end position="110"/>
    </location>
</feature>
<dbReference type="OrthoDB" id="9991111at2"/>